<evidence type="ECO:0000256" key="13">
    <source>
        <dbReference type="ARBA" id="ARBA00023239"/>
    </source>
</evidence>
<feature type="compositionally biased region" description="Low complexity" evidence="18">
    <location>
        <begin position="274"/>
        <end position="287"/>
    </location>
</feature>
<keyword evidence="12" id="KW-0325">Glycoprotein</keyword>
<gene>
    <name evidence="20" type="primary">RNY1_1</name>
    <name evidence="20" type="ORF">APUU_30992S</name>
</gene>
<dbReference type="Pfam" id="PF25488">
    <property type="entry name" value="RNaseT2L_C"/>
    <property type="match status" value="1"/>
</dbReference>
<reference evidence="20" key="1">
    <citation type="submission" date="2021-01" db="EMBL/GenBank/DDBJ databases">
        <authorList>
            <consortium name="Aspergillus puulaauensis MK2 genome sequencing consortium"/>
            <person name="Kazuki M."/>
            <person name="Futagami T."/>
        </authorList>
    </citation>
    <scope>NUCLEOTIDE SEQUENCE</scope>
    <source>
        <strain evidence="20">MK2</strain>
    </source>
</reference>
<dbReference type="GO" id="GO:0005775">
    <property type="term" value="C:vacuolar lumen"/>
    <property type="evidence" value="ECO:0007669"/>
    <property type="project" value="UniProtKB-SubCell"/>
</dbReference>
<dbReference type="InterPro" id="IPR033697">
    <property type="entry name" value="Ribonuclease_T2_eukaryotic"/>
</dbReference>
<evidence type="ECO:0000256" key="12">
    <source>
        <dbReference type="ARBA" id="ARBA00023180"/>
    </source>
</evidence>
<keyword evidence="11" id="KW-1015">Disulfide bond</keyword>
<evidence type="ECO:0000256" key="4">
    <source>
        <dbReference type="ARBA" id="ARBA00012571"/>
    </source>
</evidence>
<evidence type="ECO:0000256" key="3">
    <source>
        <dbReference type="ARBA" id="ARBA00007469"/>
    </source>
</evidence>
<protein>
    <recommendedName>
        <fullName evidence="15">Ribonuclease T2-like</fullName>
        <ecNumber evidence="4">4.6.1.19</ecNumber>
    </recommendedName>
</protein>
<comment type="function">
    <text evidence="14">Rnase which modulates cell survival under stress conditions. Released from the vacuole to the cytoplasm during stress to promote tRNA and rRNA cleavage and to activate separately a downstream pathway that promotes cell death. Involved in cell size, vacuolar morphology and growth at high temperatures and high salt concentration.</text>
</comment>
<evidence type="ECO:0000313" key="20">
    <source>
        <dbReference type="EMBL" id="BCS22767.1"/>
    </source>
</evidence>
<dbReference type="Gene3D" id="3.90.730.10">
    <property type="entry name" value="Ribonuclease T2-like"/>
    <property type="match status" value="1"/>
</dbReference>
<keyword evidence="6" id="KW-0926">Vacuole</keyword>
<evidence type="ECO:0000256" key="16">
    <source>
        <dbReference type="PIRSR" id="PIRSR633697-1"/>
    </source>
</evidence>
<name>A0A7R8ALI4_9EURO</name>
<dbReference type="Pfam" id="PF00445">
    <property type="entry name" value="Ribonuclease_T2"/>
    <property type="match status" value="1"/>
</dbReference>
<dbReference type="AlphaFoldDB" id="A0A7R8ALI4"/>
<dbReference type="PROSITE" id="PS00531">
    <property type="entry name" value="RNASE_T2_2"/>
    <property type="match status" value="1"/>
</dbReference>
<keyword evidence="13" id="KW-0456">Lyase</keyword>
<evidence type="ECO:0000256" key="9">
    <source>
        <dbReference type="ARBA" id="ARBA00022759"/>
    </source>
</evidence>
<evidence type="ECO:0000313" key="21">
    <source>
        <dbReference type="Proteomes" id="UP000654913"/>
    </source>
</evidence>
<sequence>MGPMGSGFLEAMPGPQQVLQILTSSLSLSSLSNPETTSSESSFQQCGELELSCQTSYHGQDTCCFNYPGGQMLQTQFWDSDPAIGPEDSWTIHGLWPDHCNGGFDQFCDSHRRYSNISLILVDAGRRDLLDEMSTYWKDYKGDDPNLWEHEWNKHGTCVSTLETHCYSDYYPQQEVVDYFDRTVELFHDLPTHQTLADANIVPSYTQTYTRHEIEDTLSKAHGATVTIRCRSHSLQEVWYFFNVKGPLQTGNFVPSDPDGQTSNCPTNGIFYQPKTPNNNPGEPTTTRHPPKPTGAPFVGRGSLVVSTMGQQRGCIIGRGTWYSSGTCATFRAEKASGDTFTLSSRKGLCAFKNDIFTCDSKIANPVEFNAQDGKLSYNGNTTFFADKAPKGKVQSDIFVSEGEHPIELSISWR</sequence>
<evidence type="ECO:0000256" key="5">
    <source>
        <dbReference type="ARBA" id="ARBA00022490"/>
    </source>
</evidence>
<evidence type="ECO:0000256" key="8">
    <source>
        <dbReference type="ARBA" id="ARBA00022729"/>
    </source>
</evidence>
<dbReference type="InterPro" id="IPR018188">
    <property type="entry name" value="RNase_T2_His_AS_1"/>
</dbReference>
<dbReference type="InterPro" id="IPR033130">
    <property type="entry name" value="RNase_T2_His_AS_2"/>
</dbReference>
<dbReference type="EMBL" id="AP024445">
    <property type="protein sequence ID" value="BCS22767.1"/>
    <property type="molecule type" value="Genomic_DNA"/>
</dbReference>
<dbReference type="KEGG" id="apuu:APUU_30992S"/>
<evidence type="ECO:0000256" key="17">
    <source>
        <dbReference type="RuleBase" id="RU004328"/>
    </source>
</evidence>
<keyword evidence="5" id="KW-0963">Cytoplasm</keyword>
<feature type="active site" evidence="16">
    <location>
        <position position="93"/>
    </location>
</feature>
<keyword evidence="10" id="KW-0378">Hydrolase</keyword>
<dbReference type="PROSITE" id="PS00530">
    <property type="entry name" value="RNASE_T2_1"/>
    <property type="match status" value="1"/>
</dbReference>
<dbReference type="OrthoDB" id="435754at2759"/>
<dbReference type="GO" id="GO:0006401">
    <property type="term" value="P:RNA catabolic process"/>
    <property type="evidence" value="ECO:0007669"/>
    <property type="project" value="TreeGrafter"/>
</dbReference>
<dbReference type="InterPro" id="IPR001568">
    <property type="entry name" value="RNase_T2-like"/>
</dbReference>
<dbReference type="CDD" id="cd01061">
    <property type="entry name" value="RNase_T2_euk"/>
    <property type="match status" value="1"/>
</dbReference>
<dbReference type="PANTHER" id="PTHR11240">
    <property type="entry name" value="RIBONUCLEASE T2"/>
    <property type="match status" value="1"/>
</dbReference>
<evidence type="ECO:0000256" key="10">
    <source>
        <dbReference type="ARBA" id="ARBA00022801"/>
    </source>
</evidence>
<keyword evidence="8" id="KW-0732">Signal</keyword>
<dbReference type="PANTHER" id="PTHR11240:SF22">
    <property type="entry name" value="RIBONUCLEASE T2"/>
    <property type="match status" value="1"/>
</dbReference>
<evidence type="ECO:0000256" key="1">
    <source>
        <dbReference type="ARBA" id="ARBA00004410"/>
    </source>
</evidence>
<evidence type="ECO:0000256" key="14">
    <source>
        <dbReference type="ARBA" id="ARBA00025494"/>
    </source>
</evidence>
<evidence type="ECO:0000256" key="7">
    <source>
        <dbReference type="ARBA" id="ARBA00022722"/>
    </source>
</evidence>
<dbReference type="RefSeq" id="XP_041554961.1">
    <property type="nucleotide sequence ID" value="XM_041702146.1"/>
</dbReference>
<evidence type="ECO:0000256" key="18">
    <source>
        <dbReference type="SAM" id="MobiDB-lite"/>
    </source>
</evidence>
<dbReference type="EC" id="4.6.1.19" evidence="4"/>
<dbReference type="Proteomes" id="UP000654913">
    <property type="component" value="Chromosome 3"/>
</dbReference>
<dbReference type="GO" id="GO:0016787">
    <property type="term" value="F:hydrolase activity"/>
    <property type="evidence" value="ECO:0007669"/>
    <property type="project" value="UniProtKB-KW"/>
</dbReference>
<keyword evidence="9" id="KW-0255">Endonuclease</keyword>
<evidence type="ECO:0000256" key="2">
    <source>
        <dbReference type="ARBA" id="ARBA00004496"/>
    </source>
</evidence>
<comment type="similarity">
    <text evidence="3 17">Belongs to the RNase T2 family.</text>
</comment>
<dbReference type="InterPro" id="IPR036430">
    <property type="entry name" value="RNase_T2-like_sf"/>
</dbReference>
<dbReference type="SUPFAM" id="SSF55895">
    <property type="entry name" value="Ribonuclease Rh-like"/>
    <property type="match status" value="1"/>
</dbReference>
<dbReference type="GO" id="GO:0003723">
    <property type="term" value="F:RNA binding"/>
    <property type="evidence" value="ECO:0007669"/>
    <property type="project" value="InterPro"/>
</dbReference>
<keyword evidence="7" id="KW-0540">Nuclease</keyword>
<dbReference type="GO" id="GO:0005576">
    <property type="term" value="C:extracellular region"/>
    <property type="evidence" value="ECO:0007669"/>
    <property type="project" value="TreeGrafter"/>
</dbReference>
<evidence type="ECO:0000259" key="19">
    <source>
        <dbReference type="Pfam" id="PF25488"/>
    </source>
</evidence>
<dbReference type="InterPro" id="IPR057328">
    <property type="entry name" value="RNaseT2L_C"/>
</dbReference>
<dbReference type="GeneID" id="64972772"/>
<proteinExistence type="inferred from homology"/>
<feature type="active site" evidence="16">
    <location>
        <position position="151"/>
    </location>
</feature>
<accession>A0A7R8ALI4</accession>
<evidence type="ECO:0000256" key="11">
    <source>
        <dbReference type="ARBA" id="ARBA00023157"/>
    </source>
</evidence>
<reference evidence="20" key="2">
    <citation type="submission" date="2021-02" db="EMBL/GenBank/DDBJ databases">
        <title>Aspergillus puulaauensis MK2 genome sequence.</title>
        <authorList>
            <person name="Futagami T."/>
            <person name="Mori K."/>
            <person name="Kadooka C."/>
            <person name="Tanaka T."/>
        </authorList>
    </citation>
    <scope>NUCLEOTIDE SEQUENCE</scope>
    <source>
        <strain evidence="20">MK2</strain>
    </source>
</reference>
<keyword evidence="21" id="KW-1185">Reference proteome</keyword>
<dbReference type="FunFam" id="3.90.730.10:FF:000004">
    <property type="entry name" value="Ribonuclease T2-like"/>
    <property type="match status" value="1"/>
</dbReference>
<dbReference type="GO" id="GO:0033897">
    <property type="term" value="F:ribonuclease T2 activity"/>
    <property type="evidence" value="ECO:0007669"/>
    <property type="project" value="UniProtKB-EC"/>
</dbReference>
<evidence type="ECO:0000256" key="6">
    <source>
        <dbReference type="ARBA" id="ARBA00022554"/>
    </source>
</evidence>
<feature type="domain" description="RNase T2-like C-terminal" evidence="19">
    <location>
        <begin position="297"/>
        <end position="414"/>
    </location>
</feature>
<feature type="region of interest" description="Disordered" evidence="18">
    <location>
        <begin position="273"/>
        <end position="294"/>
    </location>
</feature>
<evidence type="ECO:0000256" key="15">
    <source>
        <dbReference type="ARBA" id="ARBA00071169"/>
    </source>
</evidence>
<feature type="active site" evidence="16">
    <location>
        <position position="155"/>
    </location>
</feature>
<organism evidence="20 21">
    <name type="scientific">Aspergillus puulaauensis</name>
    <dbReference type="NCBI Taxonomy" id="1220207"/>
    <lineage>
        <taxon>Eukaryota</taxon>
        <taxon>Fungi</taxon>
        <taxon>Dikarya</taxon>
        <taxon>Ascomycota</taxon>
        <taxon>Pezizomycotina</taxon>
        <taxon>Eurotiomycetes</taxon>
        <taxon>Eurotiomycetidae</taxon>
        <taxon>Eurotiales</taxon>
        <taxon>Aspergillaceae</taxon>
        <taxon>Aspergillus</taxon>
    </lineage>
</organism>
<comment type="subcellular location">
    <subcellularLocation>
        <location evidence="2">Cytoplasm</location>
    </subcellularLocation>
    <subcellularLocation>
        <location evidence="1">Vacuole lumen</location>
    </subcellularLocation>
</comment>